<evidence type="ECO:0000313" key="10">
    <source>
        <dbReference type="EMBL" id="QFR22744.1"/>
    </source>
</evidence>
<sequence>MAWLIGGLLIIVLILAAWLAYLRASIRELDRQLVAQAQTTTNRLLTVTSRDRVLRHFTHTLNQQLADTRIARQRYTAGDNALKQAITNVAHDLRTPLTTINGYLELLAKEPQSAVTQRYLAIITERTNTMNQLTEALFQYSLAKVNNGALTITTVNLTDAVAAALAAQYAVFRDRQIVPAVQLPETPVPRALDATVMQAVLANIFQVVVHYQPSRVQVVLTTAGTLTVTFSAAALDMGKVGRLFDQYDSVEMARPAGGLGLATARTLVVQMAGTLTAAYQAGACIITMTFSQ</sequence>
<keyword evidence="7" id="KW-0067">ATP-binding</keyword>
<dbReference type="GO" id="GO:0030295">
    <property type="term" value="F:protein kinase activator activity"/>
    <property type="evidence" value="ECO:0007669"/>
    <property type="project" value="TreeGrafter"/>
</dbReference>
<name>A0A5P8M387_9LACO</name>
<dbReference type="Gene3D" id="3.30.565.10">
    <property type="entry name" value="Histidine kinase-like ATPase, C-terminal domain"/>
    <property type="match status" value="1"/>
</dbReference>
<dbReference type="KEGG" id="lhb:D1010_04420"/>
<evidence type="ECO:0000256" key="6">
    <source>
        <dbReference type="ARBA" id="ARBA00022777"/>
    </source>
</evidence>
<comment type="subcellular location">
    <subcellularLocation>
        <location evidence="2">Membrane</location>
    </subcellularLocation>
</comment>
<evidence type="ECO:0000256" key="8">
    <source>
        <dbReference type="ARBA" id="ARBA00023012"/>
    </source>
</evidence>
<dbReference type="EC" id="2.7.13.3" evidence="3"/>
<dbReference type="PANTHER" id="PTHR42878">
    <property type="entry name" value="TWO-COMPONENT HISTIDINE KINASE"/>
    <property type="match status" value="1"/>
</dbReference>
<gene>
    <name evidence="10" type="ORF">D1010_04420</name>
</gene>
<dbReference type="SMART" id="SM00388">
    <property type="entry name" value="HisKA"/>
    <property type="match status" value="1"/>
</dbReference>
<organism evidence="10 11">
    <name type="scientific">Schleiferilactobacillus harbinensis</name>
    <dbReference type="NCBI Taxonomy" id="304207"/>
    <lineage>
        <taxon>Bacteria</taxon>
        <taxon>Bacillati</taxon>
        <taxon>Bacillota</taxon>
        <taxon>Bacilli</taxon>
        <taxon>Lactobacillales</taxon>
        <taxon>Lactobacillaceae</taxon>
        <taxon>Schleiferilactobacillus</taxon>
    </lineage>
</organism>
<dbReference type="GO" id="GO:0000156">
    <property type="term" value="F:phosphorelay response regulator activity"/>
    <property type="evidence" value="ECO:0007669"/>
    <property type="project" value="TreeGrafter"/>
</dbReference>
<dbReference type="RefSeq" id="WP_152260331.1">
    <property type="nucleotide sequence ID" value="NZ_CP045143.1"/>
</dbReference>
<dbReference type="InterPro" id="IPR005467">
    <property type="entry name" value="His_kinase_dom"/>
</dbReference>
<accession>A0A5P8M387</accession>
<dbReference type="PANTHER" id="PTHR42878:SF7">
    <property type="entry name" value="SENSOR HISTIDINE KINASE GLRK"/>
    <property type="match status" value="1"/>
</dbReference>
<dbReference type="Gene3D" id="1.10.287.130">
    <property type="match status" value="1"/>
</dbReference>
<proteinExistence type="predicted"/>
<evidence type="ECO:0000256" key="3">
    <source>
        <dbReference type="ARBA" id="ARBA00012438"/>
    </source>
</evidence>
<dbReference type="AlphaFoldDB" id="A0A5P8M387"/>
<comment type="catalytic activity">
    <reaction evidence="1">
        <text>ATP + protein L-histidine = ADP + protein N-phospho-L-histidine.</text>
        <dbReference type="EC" id="2.7.13.3"/>
    </reaction>
</comment>
<evidence type="ECO:0000313" key="11">
    <source>
        <dbReference type="Proteomes" id="UP000326779"/>
    </source>
</evidence>
<evidence type="ECO:0000256" key="1">
    <source>
        <dbReference type="ARBA" id="ARBA00000085"/>
    </source>
</evidence>
<evidence type="ECO:0000259" key="9">
    <source>
        <dbReference type="PROSITE" id="PS50109"/>
    </source>
</evidence>
<evidence type="ECO:0000256" key="7">
    <source>
        <dbReference type="ARBA" id="ARBA00022840"/>
    </source>
</evidence>
<keyword evidence="6" id="KW-0418">Kinase</keyword>
<dbReference type="GO" id="GO:0000155">
    <property type="term" value="F:phosphorelay sensor kinase activity"/>
    <property type="evidence" value="ECO:0007669"/>
    <property type="project" value="InterPro"/>
</dbReference>
<dbReference type="SUPFAM" id="SSF55874">
    <property type="entry name" value="ATPase domain of HSP90 chaperone/DNA topoisomerase II/histidine kinase"/>
    <property type="match status" value="1"/>
</dbReference>
<dbReference type="InterPro" id="IPR036890">
    <property type="entry name" value="HATPase_C_sf"/>
</dbReference>
<keyword evidence="8" id="KW-0902">Two-component regulatory system</keyword>
<dbReference type="Proteomes" id="UP000326779">
    <property type="component" value="Chromosome"/>
</dbReference>
<keyword evidence="5" id="KW-0547">Nucleotide-binding</keyword>
<dbReference type="Pfam" id="PF00512">
    <property type="entry name" value="HisKA"/>
    <property type="match status" value="1"/>
</dbReference>
<evidence type="ECO:0000256" key="5">
    <source>
        <dbReference type="ARBA" id="ARBA00022741"/>
    </source>
</evidence>
<dbReference type="GO" id="GO:0005524">
    <property type="term" value="F:ATP binding"/>
    <property type="evidence" value="ECO:0007669"/>
    <property type="project" value="UniProtKB-KW"/>
</dbReference>
<dbReference type="InterPro" id="IPR050351">
    <property type="entry name" value="BphY/WalK/GraS-like"/>
</dbReference>
<dbReference type="InterPro" id="IPR003661">
    <property type="entry name" value="HisK_dim/P_dom"/>
</dbReference>
<evidence type="ECO:0000256" key="2">
    <source>
        <dbReference type="ARBA" id="ARBA00004370"/>
    </source>
</evidence>
<evidence type="ECO:0000256" key="4">
    <source>
        <dbReference type="ARBA" id="ARBA00022679"/>
    </source>
</evidence>
<feature type="domain" description="Histidine kinase" evidence="9">
    <location>
        <begin position="88"/>
        <end position="292"/>
    </location>
</feature>
<dbReference type="GO" id="GO:0007234">
    <property type="term" value="P:osmosensory signaling via phosphorelay pathway"/>
    <property type="evidence" value="ECO:0007669"/>
    <property type="project" value="TreeGrafter"/>
</dbReference>
<dbReference type="CDD" id="cd00082">
    <property type="entry name" value="HisKA"/>
    <property type="match status" value="1"/>
</dbReference>
<reference evidence="10 11" key="1">
    <citation type="submission" date="2019-10" db="EMBL/GenBank/DDBJ databases">
        <title>The completed genome of Lactobacillus harbinensis M1.</title>
        <authorList>
            <person name="Zheng Y."/>
        </authorList>
    </citation>
    <scope>NUCLEOTIDE SEQUENCE [LARGE SCALE GENOMIC DNA]</scope>
    <source>
        <strain evidence="10 11">M1</strain>
    </source>
</reference>
<keyword evidence="4" id="KW-0808">Transferase</keyword>
<protein>
    <recommendedName>
        <fullName evidence="3">histidine kinase</fullName>
        <ecNumber evidence="3">2.7.13.3</ecNumber>
    </recommendedName>
</protein>
<dbReference type="EMBL" id="CP045143">
    <property type="protein sequence ID" value="QFR22744.1"/>
    <property type="molecule type" value="Genomic_DNA"/>
</dbReference>
<dbReference type="PROSITE" id="PS50109">
    <property type="entry name" value="HIS_KIN"/>
    <property type="match status" value="1"/>
</dbReference>
<dbReference type="InterPro" id="IPR036097">
    <property type="entry name" value="HisK_dim/P_sf"/>
</dbReference>
<dbReference type="SUPFAM" id="SSF47384">
    <property type="entry name" value="Homodimeric domain of signal transducing histidine kinase"/>
    <property type="match status" value="1"/>
</dbReference>